<reference evidence="1" key="1">
    <citation type="journal article" date="2008" name="Nature">
        <title>The amphioxus genome and the evolution of the chordate karyotype.</title>
        <authorList>
            <consortium name="US DOE Joint Genome Institute (JGI-PGF)"/>
            <person name="Putnam N.H."/>
            <person name="Butts T."/>
            <person name="Ferrier D.E.K."/>
            <person name="Furlong R.F."/>
            <person name="Hellsten U."/>
            <person name="Kawashima T."/>
            <person name="Robinson-Rechavi M."/>
            <person name="Shoguchi E."/>
            <person name="Terry A."/>
            <person name="Yu J.-K."/>
            <person name="Benito-Gutierrez E.L."/>
            <person name="Dubchak I."/>
            <person name="Garcia-Fernandez J."/>
            <person name="Gibson-Brown J.J."/>
            <person name="Grigoriev I.V."/>
            <person name="Horton A.C."/>
            <person name="de Jong P.J."/>
            <person name="Jurka J."/>
            <person name="Kapitonov V.V."/>
            <person name="Kohara Y."/>
            <person name="Kuroki Y."/>
            <person name="Lindquist E."/>
            <person name="Lucas S."/>
            <person name="Osoegawa K."/>
            <person name="Pennacchio L.A."/>
            <person name="Salamov A.A."/>
            <person name="Satou Y."/>
            <person name="Sauka-Spengler T."/>
            <person name="Schmutz J."/>
            <person name="Shin-I T."/>
            <person name="Toyoda A."/>
            <person name="Bronner-Fraser M."/>
            <person name="Fujiyama A."/>
            <person name="Holland L.Z."/>
            <person name="Holland P.W.H."/>
            <person name="Satoh N."/>
            <person name="Rokhsar D.S."/>
        </authorList>
    </citation>
    <scope>NUCLEOTIDE SEQUENCE [LARGE SCALE GENOMIC DNA]</scope>
    <source>
        <strain evidence="1">S238N-H82</strain>
        <tissue evidence="1">Testes</tissue>
    </source>
</reference>
<name>C3Z451_BRAFL</name>
<accession>C3Z451</accession>
<organism>
    <name type="scientific">Branchiostoma floridae</name>
    <name type="common">Florida lancelet</name>
    <name type="synonym">Amphioxus</name>
    <dbReference type="NCBI Taxonomy" id="7739"/>
    <lineage>
        <taxon>Eukaryota</taxon>
        <taxon>Metazoa</taxon>
        <taxon>Chordata</taxon>
        <taxon>Cephalochordata</taxon>
        <taxon>Leptocardii</taxon>
        <taxon>Amphioxiformes</taxon>
        <taxon>Branchiostomatidae</taxon>
        <taxon>Branchiostoma</taxon>
    </lineage>
</organism>
<evidence type="ECO:0000313" key="1">
    <source>
        <dbReference type="EMBL" id="EEN52664.1"/>
    </source>
</evidence>
<protein>
    <submittedName>
        <fullName evidence="1">Uncharacterized protein</fullName>
    </submittedName>
</protein>
<sequence length="139" mass="15472">MFPTKRKEFDWVILNGYRLFCRLVLAHVRHCGIDLHGDVSSSTGGASGFQSAKSRSERVELGPSVSDLKLRCKTLSTEDASWTRKATKCYCNAAYGLSHRLTKVDSLQALCVSKFAVRHKECNEDRSQMVGAPYSSLPL</sequence>
<proteinExistence type="predicted"/>
<dbReference type="EMBL" id="GG666578">
    <property type="protein sequence ID" value="EEN52664.1"/>
    <property type="molecule type" value="Genomic_DNA"/>
</dbReference>
<gene>
    <name evidence="1" type="ORF">BRAFLDRAFT_78451</name>
</gene>
<dbReference type="AlphaFoldDB" id="C3Z451"/>
<dbReference type="InParanoid" id="C3Z451"/>